<organism evidence="3 4">
    <name type="scientific">Acinetobacter guillouiae</name>
    <name type="common">Acinetobacter genomosp. 11</name>
    <dbReference type="NCBI Taxonomy" id="106649"/>
    <lineage>
        <taxon>Bacteria</taxon>
        <taxon>Pseudomonadati</taxon>
        <taxon>Pseudomonadota</taxon>
        <taxon>Gammaproteobacteria</taxon>
        <taxon>Moraxellales</taxon>
        <taxon>Moraxellaceae</taxon>
        <taxon>Acinetobacter</taxon>
    </lineage>
</organism>
<dbReference type="InterPro" id="IPR045748">
    <property type="entry name" value="DcaP"/>
</dbReference>
<evidence type="ECO:0000313" key="4">
    <source>
        <dbReference type="Proteomes" id="UP000887320"/>
    </source>
</evidence>
<protein>
    <submittedName>
        <fullName evidence="3">DcaP-like protein</fullName>
    </submittedName>
</protein>
<dbReference type="AlphaFoldDB" id="A0A8X8GH58"/>
<evidence type="ECO:0000256" key="2">
    <source>
        <dbReference type="SAM" id="SignalP"/>
    </source>
</evidence>
<dbReference type="Pfam" id="PF19577">
    <property type="entry name" value="DcaP"/>
    <property type="match status" value="1"/>
</dbReference>
<comment type="caution">
    <text evidence="3">The sequence shown here is derived from an EMBL/GenBank/DDBJ whole genome shotgun (WGS) entry which is preliminary data.</text>
</comment>
<gene>
    <name evidence="3" type="ORF">KW868_01865</name>
</gene>
<reference evidence="3" key="1">
    <citation type="submission" date="2021-07" db="EMBL/GenBank/DDBJ databases">
        <authorList>
            <person name="Fernandez M."/>
            <person name="Pereira P."/>
            <person name="Torres Tejerizo G.A."/>
            <person name="Gonzalez P."/>
            <person name="Agostini E."/>
        </authorList>
    </citation>
    <scope>NUCLEOTIDE SEQUENCE</scope>
    <source>
        <strain evidence="3">SFC 500-1A</strain>
    </source>
</reference>
<dbReference type="Proteomes" id="UP000887320">
    <property type="component" value="Unassembled WGS sequence"/>
</dbReference>
<dbReference type="SUPFAM" id="SSF56935">
    <property type="entry name" value="Porins"/>
    <property type="match status" value="1"/>
</dbReference>
<name>A0A8X8GH58_ACIGI</name>
<evidence type="ECO:0000313" key="3">
    <source>
        <dbReference type="EMBL" id="MCF0263224.1"/>
    </source>
</evidence>
<proteinExistence type="predicted"/>
<feature type="chain" id="PRO_5036498688" evidence="2">
    <location>
        <begin position="30"/>
        <end position="414"/>
    </location>
</feature>
<feature type="coiled-coil region" evidence="1">
    <location>
        <begin position="29"/>
        <end position="63"/>
    </location>
</feature>
<dbReference type="InterPro" id="IPR023614">
    <property type="entry name" value="Porin_dom_sf"/>
</dbReference>
<dbReference type="RefSeq" id="WP_234622550.1">
    <property type="nucleotide sequence ID" value="NZ_JAHWXT010000001.1"/>
</dbReference>
<dbReference type="EMBL" id="JAHWXT010000001">
    <property type="protein sequence ID" value="MCF0263224.1"/>
    <property type="molecule type" value="Genomic_DNA"/>
</dbReference>
<evidence type="ECO:0000256" key="1">
    <source>
        <dbReference type="SAM" id="Coils"/>
    </source>
</evidence>
<keyword evidence="2" id="KW-0732">Signal</keyword>
<feature type="signal peptide" evidence="2">
    <location>
        <begin position="1"/>
        <end position="29"/>
    </location>
</feature>
<keyword evidence="1" id="KW-0175">Coiled coil</keyword>
<accession>A0A8X8GH58</accession>
<dbReference type="Gene3D" id="2.40.160.10">
    <property type="entry name" value="Porin"/>
    <property type="match status" value="1"/>
</dbReference>
<sequence length="414" mass="44749">MSLFTNRKSLIVKSLALTVTALMVNTAQAATDSQEIQQLRNEVQELKALLQQQQQQVRLVESKVQAAPSSSSVGLKSKSGADINIYGFVRGDANYIIEVGDDDFNKISSTNGEAKDKLRATAKTTRIGLDFNTPVGDAKVGGKVEVDFAGNGVNENLRIRHAYLTYNNWLFGQTTSNFLSSHAPEMIDFATNAGGGTTRIPQVRYAYNLAPTTKLLVAAEEGNSTGVTGTAVKYSLPVLTGKITQSYADGNGNASARVLVENYKDNNVGKDKTGWGVAVGTDFKVADPLKLFADASYVVGNSNYLYGSNNAYSVVNGDIEQNEFTALQVGGTYKILPNLRSTLAYGALFADNGTDFAKANQTANEKIQQAWLNVIYSPAKPIDLGIEYINGKRETFAGQSYKDNRVGLMAKYNF</sequence>